<dbReference type="CDD" id="cd01312">
    <property type="entry name" value="Met_dep_hydrolase_D"/>
    <property type="match status" value="1"/>
</dbReference>
<dbReference type="InterPro" id="IPR032466">
    <property type="entry name" value="Metal_Hydrolase"/>
</dbReference>
<dbReference type="InterPro" id="IPR006680">
    <property type="entry name" value="Amidohydro-rel"/>
</dbReference>
<dbReference type="GeneID" id="78151351"/>
<dbReference type="Gene3D" id="3.20.20.140">
    <property type="entry name" value="Metal-dependent hydrolases"/>
    <property type="match status" value="1"/>
</dbReference>
<dbReference type="RefSeq" id="WP_034325696.1">
    <property type="nucleotide sequence ID" value="NZ_CAJTQN010000003.1"/>
</dbReference>
<evidence type="ECO:0000256" key="1">
    <source>
        <dbReference type="ARBA" id="ARBA00022801"/>
    </source>
</evidence>
<name>A0A099UAJ6_9HELI</name>
<reference evidence="4 5" key="1">
    <citation type="journal article" date="2014" name="Genome Announc.">
        <title>Draft genome sequences of eight enterohepatic helicobacter species isolated from both laboratory and wild rodents.</title>
        <authorList>
            <person name="Sheh A."/>
            <person name="Shen Z."/>
            <person name="Fox J.G."/>
        </authorList>
    </citation>
    <scope>NUCLEOTIDE SEQUENCE [LARGE SCALE GENOMIC DNA]</scope>
    <source>
        <strain evidence="4 5">MIT 98-6810</strain>
    </source>
</reference>
<dbReference type="AlphaFoldDB" id="A0A099UAJ6"/>
<dbReference type="NCBIfam" id="NF006269">
    <property type="entry name" value="PRK08418.1"/>
    <property type="match status" value="1"/>
</dbReference>
<dbReference type="SUPFAM" id="SSF51556">
    <property type="entry name" value="Metallo-dependent hydrolases"/>
    <property type="match status" value="1"/>
</dbReference>
<dbReference type="OrthoDB" id="9807210at2"/>
<reference evidence="6" key="2">
    <citation type="submission" date="2015-11" db="EMBL/GenBank/DDBJ databases">
        <authorList>
            <person name="Anvar S.Y."/>
        </authorList>
    </citation>
    <scope>NUCLEOTIDE SEQUENCE [LARGE SCALE GENOMIC DNA]</scope>
</reference>
<dbReference type="InterPro" id="IPR011059">
    <property type="entry name" value="Metal-dep_hydrolase_composite"/>
</dbReference>
<accession>A0A099UAJ6</accession>
<evidence type="ECO:0000313" key="5">
    <source>
        <dbReference type="Proteomes" id="UP000029925"/>
    </source>
</evidence>
<evidence type="ECO:0000313" key="3">
    <source>
        <dbReference type="EMBL" id="CUU40026.1"/>
    </source>
</evidence>
<evidence type="ECO:0000313" key="6">
    <source>
        <dbReference type="Proteomes" id="UP000064525"/>
    </source>
</evidence>
<dbReference type="Proteomes" id="UP000064525">
    <property type="component" value="Chromosome I"/>
</dbReference>
<dbReference type="EMBL" id="JRPF02000004">
    <property type="protein sequence ID" value="TLD78696.1"/>
    <property type="molecule type" value="Genomic_DNA"/>
</dbReference>
<dbReference type="Gene3D" id="2.30.40.10">
    <property type="entry name" value="Urease, subunit C, domain 1"/>
    <property type="match status" value="1"/>
</dbReference>
<keyword evidence="5" id="KW-1185">Reference proteome</keyword>
<dbReference type="SUPFAM" id="SSF51338">
    <property type="entry name" value="Composite domain of metallo-dependent hydrolases"/>
    <property type="match status" value="1"/>
</dbReference>
<dbReference type="GO" id="GO:0050270">
    <property type="term" value="F:S-adenosylhomocysteine deaminase activity"/>
    <property type="evidence" value="ECO:0007669"/>
    <property type="project" value="UniProtKB-EC"/>
</dbReference>
<dbReference type="PANTHER" id="PTHR43794">
    <property type="entry name" value="AMINOHYDROLASE SSNA-RELATED"/>
    <property type="match status" value="1"/>
</dbReference>
<dbReference type="InterPro" id="IPR050287">
    <property type="entry name" value="MTA/SAH_deaminase"/>
</dbReference>
<organism evidence="3 6">
    <name type="scientific">Helicobacter typhlonius</name>
    <dbReference type="NCBI Taxonomy" id="76936"/>
    <lineage>
        <taxon>Bacteria</taxon>
        <taxon>Pseudomonadati</taxon>
        <taxon>Campylobacterota</taxon>
        <taxon>Epsilonproteobacteria</taxon>
        <taxon>Campylobacterales</taxon>
        <taxon>Helicobacteraceae</taxon>
        <taxon>Helicobacter</taxon>
    </lineage>
</organism>
<sequence>MLHIWGAREAFICDKHFSIMHNGAIAFEENVDKILAVGEYDTLCSQFPNAKTHFFSQGILLPALINAHIHFEFGAHLAQFCYGDFGTWLDSLMDSRDEVLNIEDAYFESMLTQGINEQINAGVGSVGAISSYGNDMNALASSPLRVVYFNEAIGSNPSAIDFLYAHILERLERAKSLHSPTFIPAIALHSPYSLHPIMAQKLIDIATKDKLPLSAHFLESAHEREWLTQNSGYFKTFFQRFFKIENPQSFYSPQSFLDMLSPLRDTPLSLTHCLYIKEEEAKMIESLQASIITCPRSNRLLNNAFFTRSLLRNKKIPLALGTDGKSSNNNVNLLDELRTSLYAYPQEDILALAKSLILSATLYGAKTLGLNNGTLSEGKNVDFAIFEFSQPLFQTHQSHPNQSPLHFILHATKPTHLFINAKAVL</sequence>
<protein>
    <submittedName>
        <fullName evidence="4">Metal-dependent hydrolase</fullName>
    </submittedName>
    <submittedName>
        <fullName evidence="3">S-adenosylhomocysteine deaminase Methylthioadenosine deaminase</fullName>
        <ecNumber evidence="3">3.5.4.28</ecNumber>
    </submittedName>
</protein>
<reference evidence="3" key="3">
    <citation type="submission" date="2015-11" db="EMBL/GenBank/DDBJ databases">
        <authorList>
            <person name="Zhang Y."/>
            <person name="Guo Z."/>
        </authorList>
    </citation>
    <scope>NUCLEOTIDE SEQUENCE</scope>
    <source>
        <strain evidence="3">1</strain>
    </source>
</reference>
<proteinExistence type="predicted"/>
<dbReference type="PANTHER" id="PTHR43794:SF11">
    <property type="entry name" value="AMIDOHYDROLASE-RELATED DOMAIN-CONTAINING PROTEIN"/>
    <property type="match status" value="1"/>
</dbReference>
<dbReference type="KEGG" id="hty:BN2458_PEG1141"/>
<dbReference type="EC" id="3.5.4.28" evidence="3"/>
<dbReference type="PATRIC" id="fig|76936.10.peg.1113"/>
<dbReference type="STRING" id="76936.BN2458_PEG1141"/>
<keyword evidence="1 3" id="KW-0378">Hydrolase</keyword>
<dbReference type="Proteomes" id="UP000029925">
    <property type="component" value="Unassembled WGS sequence"/>
</dbReference>
<dbReference type="EMBL" id="LN907858">
    <property type="protein sequence ID" value="CUU40026.1"/>
    <property type="molecule type" value="Genomic_DNA"/>
</dbReference>
<dbReference type="Pfam" id="PF01979">
    <property type="entry name" value="Amidohydro_1"/>
    <property type="match status" value="1"/>
</dbReference>
<gene>
    <name evidence="3" type="ORF">BN2458_PEG1141</name>
    <name evidence="4" type="ORF">LS75_005165</name>
</gene>
<feature type="domain" description="Amidohydrolase-related" evidence="2">
    <location>
        <begin position="59"/>
        <end position="424"/>
    </location>
</feature>
<evidence type="ECO:0000313" key="4">
    <source>
        <dbReference type="EMBL" id="TLD78696.1"/>
    </source>
</evidence>
<evidence type="ECO:0000259" key="2">
    <source>
        <dbReference type="Pfam" id="PF01979"/>
    </source>
</evidence>